<dbReference type="EMBL" id="CABPSJ010000006">
    <property type="protein sequence ID" value="VVE40956.1"/>
    <property type="molecule type" value="Genomic_DNA"/>
</dbReference>
<evidence type="ECO:0000313" key="2">
    <source>
        <dbReference type="Proteomes" id="UP000337189"/>
    </source>
</evidence>
<dbReference type="AlphaFoldDB" id="A0A5E4XX57"/>
<evidence type="ECO:0000313" key="1">
    <source>
        <dbReference type="EMBL" id="VVE40956.1"/>
    </source>
</evidence>
<sequence>MSILKRIFGSGMENPRTLAALKRRAKEGARITLLATQLKGSDMPLPDELQGVERVITRVFPDRVLFNPNGPGGEQRADFRWPSEPRDGFAGMIIDPNGVFVGFVDDSTFIVDTIISYSIYRIDD</sequence>
<dbReference type="Proteomes" id="UP000337189">
    <property type="component" value="Unassembled WGS sequence"/>
</dbReference>
<organism evidence="1 2">
    <name type="scientific">Pandoraea communis</name>
    <dbReference type="NCBI Taxonomy" id="2508297"/>
    <lineage>
        <taxon>Bacteria</taxon>
        <taxon>Pseudomonadati</taxon>
        <taxon>Pseudomonadota</taxon>
        <taxon>Betaproteobacteria</taxon>
        <taxon>Burkholderiales</taxon>
        <taxon>Burkholderiaceae</taxon>
        <taxon>Pandoraea</taxon>
    </lineage>
</organism>
<reference evidence="1 2" key="1">
    <citation type="submission" date="2019-08" db="EMBL/GenBank/DDBJ databases">
        <authorList>
            <person name="Peeters C."/>
        </authorList>
    </citation>
    <scope>NUCLEOTIDE SEQUENCE [LARGE SCALE GENOMIC DNA]</scope>
    <source>
        <strain evidence="1 2">LMG 31110</strain>
    </source>
</reference>
<protein>
    <submittedName>
        <fullName evidence="1">Uncharacterized protein</fullName>
    </submittedName>
</protein>
<name>A0A5E4XX57_9BURK</name>
<dbReference type="GeneID" id="47012602"/>
<accession>A0A5E4XX57</accession>
<gene>
    <name evidence="1" type="ORF">PCO31110_04204</name>
</gene>
<proteinExistence type="predicted"/>
<dbReference type="RefSeq" id="WP_048628193.1">
    <property type="nucleotide sequence ID" value="NZ_CABPSJ010000006.1"/>
</dbReference>